<reference evidence="2" key="1">
    <citation type="journal article" date="2019" name="Int. J. Syst. Evol. Microbiol.">
        <title>The Global Catalogue of Microorganisms (GCM) 10K type strain sequencing project: providing services to taxonomists for standard genome sequencing and annotation.</title>
        <authorList>
            <consortium name="The Broad Institute Genomics Platform"/>
            <consortium name="The Broad Institute Genome Sequencing Center for Infectious Disease"/>
            <person name="Wu L."/>
            <person name="Ma J."/>
        </authorList>
    </citation>
    <scope>NUCLEOTIDE SEQUENCE [LARGE SCALE GENOMIC DNA]</scope>
    <source>
        <strain evidence="2">JCM 3106</strain>
    </source>
</reference>
<evidence type="ECO:0000313" key="1">
    <source>
        <dbReference type="EMBL" id="GAA3027333.1"/>
    </source>
</evidence>
<dbReference type="Proteomes" id="UP001499930">
    <property type="component" value="Unassembled WGS sequence"/>
</dbReference>
<dbReference type="EMBL" id="BAAAWD010000016">
    <property type="protein sequence ID" value="GAA3027333.1"/>
    <property type="molecule type" value="Genomic_DNA"/>
</dbReference>
<proteinExistence type="predicted"/>
<protein>
    <recommendedName>
        <fullName evidence="3">Helix-turn-helix domain-containing protein</fullName>
    </recommendedName>
</protein>
<keyword evidence="2" id="KW-1185">Reference proteome</keyword>
<accession>A0ABP6L362</accession>
<evidence type="ECO:0008006" key="3">
    <source>
        <dbReference type="Google" id="ProtNLM"/>
    </source>
</evidence>
<sequence>MNVPPSVDGERDPVIVATAASRLRRRPGTIRSWAVRYKARKLGTFQGRTVYDFEDLATIEGCIHRGDDVPATPEARDELRARLNNAYRVA</sequence>
<comment type="caution">
    <text evidence="1">The sequence shown here is derived from an EMBL/GenBank/DDBJ whole genome shotgun (WGS) entry which is preliminary data.</text>
</comment>
<organism evidence="1 2">
    <name type="scientific">Streptosporangium longisporum</name>
    <dbReference type="NCBI Taxonomy" id="46187"/>
    <lineage>
        <taxon>Bacteria</taxon>
        <taxon>Bacillati</taxon>
        <taxon>Actinomycetota</taxon>
        <taxon>Actinomycetes</taxon>
        <taxon>Streptosporangiales</taxon>
        <taxon>Streptosporangiaceae</taxon>
        <taxon>Streptosporangium</taxon>
    </lineage>
</organism>
<name>A0ABP6L362_9ACTN</name>
<evidence type="ECO:0000313" key="2">
    <source>
        <dbReference type="Proteomes" id="UP001499930"/>
    </source>
</evidence>
<gene>
    <name evidence="1" type="ORF">GCM10017559_61850</name>
</gene>
<dbReference type="RefSeq" id="WP_344901981.1">
    <property type="nucleotide sequence ID" value="NZ_BAAAWD010000016.1"/>
</dbReference>